<dbReference type="InterPro" id="IPR050278">
    <property type="entry name" value="Serine_Prot_S9B/DPPIV"/>
</dbReference>
<reference evidence="4 5" key="1">
    <citation type="submission" date="2024-02" db="EMBL/GenBank/DDBJ databases">
        <title>A Gaetbulibacter species isolated from tidal flats and genomic insights of their niches.</title>
        <authorList>
            <person name="Ye Y."/>
        </authorList>
    </citation>
    <scope>NUCLEOTIDE SEQUENCE [LARGE SCALE GENOMIC DNA]</scope>
    <source>
        <strain evidence="4 5">KYW382</strain>
    </source>
</reference>
<feature type="domain" description="Peptidase S9 prolyl oligopeptidase catalytic" evidence="2">
    <location>
        <begin position="590"/>
        <end position="784"/>
    </location>
</feature>
<dbReference type="SUPFAM" id="SSF82171">
    <property type="entry name" value="DPP6 N-terminal domain-like"/>
    <property type="match status" value="1"/>
</dbReference>
<gene>
    <name evidence="4" type="ORF">V8G58_09290</name>
</gene>
<dbReference type="EMBL" id="JBAWKB010000002">
    <property type="protein sequence ID" value="MFH6772126.1"/>
    <property type="molecule type" value="Genomic_DNA"/>
</dbReference>
<keyword evidence="5" id="KW-1185">Reference proteome</keyword>
<protein>
    <submittedName>
        <fullName evidence="4">Alpha/beta fold hydrolase</fullName>
    </submittedName>
</protein>
<dbReference type="Pfam" id="PF00326">
    <property type="entry name" value="Peptidase_S9"/>
    <property type="match status" value="1"/>
</dbReference>
<keyword evidence="4" id="KW-0378">Hydrolase</keyword>
<dbReference type="Pfam" id="PF00930">
    <property type="entry name" value="DPPIV_N"/>
    <property type="match status" value="2"/>
</dbReference>
<feature type="signal peptide" evidence="1">
    <location>
        <begin position="1"/>
        <end position="20"/>
    </location>
</feature>
<dbReference type="Proteomes" id="UP001610100">
    <property type="component" value="Unassembled WGS sequence"/>
</dbReference>
<evidence type="ECO:0000259" key="2">
    <source>
        <dbReference type="Pfam" id="PF00326"/>
    </source>
</evidence>
<dbReference type="GO" id="GO:0016787">
    <property type="term" value="F:hydrolase activity"/>
    <property type="evidence" value="ECO:0007669"/>
    <property type="project" value="UniProtKB-KW"/>
</dbReference>
<dbReference type="Gene3D" id="2.140.10.30">
    <property type="entry name" value="Dipeptidylpeptidase IV, N-terminal domain"/>
    <property type="match status" value="2"/>
</dbReference>
<sequence length="787" mass="90705">MKRVYFIFLFFIVGTSFSNAQNTSPLQIDQIMQGEDFVGYLPENITWSDDSKEVYFSWNPDADTLRSTYKVNVHSKDISKLSVEALKNQTNRGDYNGDDTKKVYASNGDIFLEDTKTFKIKQITNTLNRESNPVFSGNDQAVIYRMDNNLYTWSMADGSTKQLTDFRTGNKKEDKETAQEKWLENDQLEEFDILRKRKGEQDAREYRNALIEPKRPKPIYLNGKRLSYVVASPDLNYVIYRLYKDAKDKNTDVPDYVTQSGYTKDKIARPKVGGPQNQYESWIYDTKRDTIYRIKTDHLKGIYKKPEFLKDYAEDTSTYNESYDDPKPVIIGSPIFSDDNKAVFSIRSQDHKDRWIALLDLNNGDLKDIDHQHDEAWIGGPGISGYEINQTLGWIDNDHIYFQSEKTGFSHLYTADVNSGKIKALTEGDFEILDVQLSKDKKTFFITSNKPGPFEHQFYYLPVNGGKMTKITNVKGGFEVSVSPDEKMLALRYSYINKPWELYLMPNKPGAKMEQITHSTTTQFKSYPWRENKIVKFKASDGVMVPATLYEPSPDKKNGAAIIFVHGAGYLQNVHHWWSSYFREYMFNNMLADNGYTVLAIDYRASKGYGRDWRTAIYRHMGGRDFEDQVDGAKYLVNEQGIDQDRIGIYGGSYGGFMTLMCLFKAPEVFKSGAALRSVTDWAHYNHGYTSNILNTPVEDPQAYKQSSPIYFADGLEGQLLMLHGVIDTNVHFQDVVRLSQRLIELGKKNWDLAVFPLESHGFVESSSWTDEYRRIFDLFNNTLLEK</sequence>
<evidence type="ECO:0000259" key="3">
    <source>
        <dbReference type="Pfam" id="PF00930"/>
    </source>
</evidence>
<feature type="domain" description="Dipeptidylpeptidase IV N-terminal" evidence="3">
    <location>
        <begin position="232"/>
        <end position="500"/>
    </location>
</feature>
<dbReference type="RefSeq" id="WP_344741403.1">
    <property type="nucleotide sequence ID" value="NZ_BAABAY010000002.1"/>
</dbReference>
<evidence type="ECO:0000256" key="1">
    <source>
        <dbReference type="SAM" id="SignalP"/>
    </source>
</evidence>
<evidence type="ECO:0000313" key="5">
    <source>
        <dbReference type="Proteomes" id="UP001610100"/>
    </source>
</evidence>
<dbReference type="InterPro" id="IPR029058">
    <property type="entry name" value="AB_hydrolase_fold"/>
</dbReference>
<accession>A0ABW7MZ90</accession>
<dbReference type="SUPFAM" id="SSF53474">
    <property type="entry name" value="alpha/beta-Hydrolases"/>
    <property type="match status" value="1"/>
</dbReference>
<feature type="domain" description="Dipeptidylpeptidase IV N-terminal" evidence="3">
    <location>
        <begin position="106"/>
        <end position="165"/>
    </location>
</feature>
<evidence type="ECO:0000313" key="4">
    <source>
        <dbReference type="EMBL" id="MFH6772126.1"/>
    </source>
</evidence>
<feature type="chain" id="PRO_5046795197" evidence="1">
    <location>
        <begin position="21"/>
        <end position="787"/>
    </location>
</feature>
<comment type="caution">
    <text evidence="4">The sequence shown here is derived from an EMBL/GenBank/DDBJ whole genome shotgun (WGS) entry which is preliminary data.</text>
</comment>
<dbReference type="InterPro" id="IPR001375">
    <property type="entry name" value="Peptidase_S9_cat"/>
</dbReference>
<dbReference type="InterPro" id="IPR002469">
    <property type="entry name" value="Peptidase_S9B_N"/>
</dbReference>
<proteinExistence type="predicted"/>
<organism evidence="4 5">
    <name type="scientific">Gaetbulibacter aestuarii</name>
    <dbReference type="NCBI Taxonomy" id="1502358"/>
    <lineage>
        <taxon>Bacteria</taxon>
        <taxon>Pseudomonadati</taxon>
        <taxon>Bacteroidota</taxon>
        <taxon>Flavobacteriia</taxon>
        <taxon>Flavobacteriales</taxon>
        <taxon>Flavobacteriaceae</taxon>
        <taxon>Gaetbulibacter</taxon>
    </lineage>
</organism>
<name>A0ABW7MZ90_9FLAO</name>
<dbReference type="PANTHER" id="PTHR11731">
    <property type="entry name" value="PROTEASE FAMILY S9B,C DIPEPTIDYL-PEPTIDASE IV-RELATED"/>
    <property type="match status" value="1"/>
</dbReference>
<keyword evidence="1" id="KW-0732">Signal</keyword>
<dbReference type="Gene3D" id="3.40.50.1820">
    <property type="entry name" value="alpha/beta hydrolase"/>
    <property type="match status" value="1"/>
</dbReference>
<dbReference type="PANTHER" id="PTHR11731:SF193">
    <property type="entry name" value="DIPEPTIDYL PEPTIDASE 9"/>
    <property type="match status" value="1"/>
</dbReference>